<reference evidence="2 3" key="1">
    <citation type="submission" date="2023-04" db="EMBL/GenBank/DDBJ databases">
        <title>A long-awaited taxogenomic arrangement of the family Halomonadaceae.</title>
        <authorList>
            <person name="De La Haba R."/>
            <person name="Chuvochina M."/>
            <person name="Wittouck S."/>
            <person name="Arahal D.R."/>
            <person name="Sanchez-Porro C."/>
            <person name="Hugenholtz P."/>
            <person name="Ventosa A."/>
        </authorList>
    </citation>
    <scope>NUCLEOTIDE SEQUENCE [LARGE SCALE GENOMIC DNA]</scope>
    <source>
        <strain evidence="2 3">DSM 23530</strain>
    </source>
</reference>
<keyword evidence="1" id="KW-0812">Transmembrane</keyword>
<dbReference type="EMBL" id="JARWAK010000016">
    <property type="protein sequence ID" value="MDR5868219.1"/>
    <property type="molecule type" value="Genomic_DNA"/>
</dbReference>
<feature type="transmembrane region" description="Helical" evidence="1">
    <location>
        <begin position="82"/>
        <end position="102"/>
    </location>
</feature>
<dbReference type="PANTHER" id="PTHR35867">
    <property type="entry name" value="PROTEIN RSEC"/>
    <property type="match status" value="1"/>
</dbReference>
<dbReference type="InterPro" id="IPR007359">
    <property type="entry name" value="SigmaE_reg_RseC_MucC"/>
</dbReference>
<accession>A0ABU1G6Z9</accession>
<evidence type="ECO:0000256" key="1">
    <source>
        <dbReference type="SAM" id="Phobius"/>
    </source>
</evidence>
<dbReference type="PIRSF" id="PIRSF004923">
    <property type="entry name" value="RseC"/>
    <property type="match status" value="1"/>
</dbReference>
<dbReference type="RefSeq" id="WP_309653795.1">
    <property type="nucleotide sequence ID" value="NZ_JARWAK010000016.1"/>
</dbReference>
<evidence type="ECO:0000313" key="3">
    <source>
        <dbReference type="Proteomes" id="UP001264519"/>
    </source>
</evidence>
<name>A0ABU1G6Z9_9GAMM</name>
<feature type="transmembrane region" description="Helical" evidence="1">
    <location>
        <begin position="108"/>
        <end position="128"/>
    </location>
</feature>
<dbReference type="Proteomes" id="UP001264519">
    <property type="component" value="Unassembled WGS sequence"/>
</dbReference>
<dbReference type="InterPro" id="IPR026268">
    <property type="entry name" value="RseC"/>
</dbReference>
<sequence>MSDPLVESARVIEPFDGGAWVEVLRRPACGGCAARGGCGTRTLARWGAARPLRLAVSSRQPLAIGQEVRLALPARALTGASLWAYGLPLALALAGALLAEALGGDDPVVALAFAAGLGAGLLGLGAHARRASGRYRPRLLEPPC</sequence>
<protein>
    <submittedName>
        <fullName evidence="2">SoxR reducing system RseC family protein</fullName>
    </submittedName>
</protein>
<keyword evidence="1" id="KW-1133">Transmembrane helix</keyword>
<gene>
    <name evidence="2" type="ORF">QC818_15645</name>
</gene>
<evidence type="ECO:0000313" key="2">
    <source>
        <dbReference type="EMBL" id="MDR5868219.1"/>
    </source>
</evidence>
<proteinExistence type="predicted"/>
<dbReference type="PANTHER" id="PTHR35867:SF1">
    <property type="entry name" value="PROTEIN RSEC"/>
    <property type="match status" value="1"/>
</dbReference>
<keyword evidence="1" id="KW-0472">Membrane</keyword>
<comment type="caution">
    <text evidence="2">The sequence shown here is derived from an EMBL/GenBank/DDBJ whole genome shotgun (WGS) entry which is preliminary data.</text>
</comment>
<keyword evidence="3" id="KW-1185">Reference proteome</keyword>
<dbReference type="Pfam" id="PF04246">
    <property type="entry name" value="RseC_MucC"/>
    <property type="match status" value="1"/>
</dbReference>
<organism evidence="2 3">
    <name type="scientific">Halomonas koreensis</name>
    <dbReference type="NCBI Taxonomy" id="245385"/>
    <lineage>
        <taxon>Bacteria</taxon>
        <taxon>Pseudomonadati</taxon>
        <taxon>Pseudomonadota</taxon>
        <taxon>Gammaproteobacteria</taxon>
        <taxon>Oceanospirillales</taxon>
        <taxon>Halomonadaceae</taxon>
        <taxon>Halomonas</taxon>
    </lineage>
</organism>